<comment type="caution">
    <text evidence="2">The sequence shown here is derived from an EMBL/GenBank/DDBJ whole genome shotgun (WGS) entry which is preliminary data.</text>
</comment>
<dbReference type="PANTHER" id="PTHR46580:SF4">
    <property type="entry name" value="ATP_GTP-BINDING PROTEIN"/>
    <property type="match status" value="1"/>
</dbReference>
<organism evidence="2 3">
    <name type="scientific">Microcoleus anatoxicus PTRS2</name>
    <dbReference type="NCBI Taxonomy" id="2705321"/>
    <lineage>
        <taxon>Bacteria</taxon>
        <taxon>Bacillati</taxon>
        <taxon>Cyanobacteriota</taxon>
        <taxon>Cyanophyceae</taxon>
        <taxon>Oscillatoriophycideae</taxon>
        <taxon>Oscillatoriales</taxon>
        <taxon>Microcoleaceae</taxon>
        <taxon>Microcoleus</taxon>
        <taxon>Microcoleus anatoxicus</taxon>
    </lineage>
</organism>
<feature type="non-terminal residue" evidence="2">
    <location>
        <position position="1"/>
    </location>
</feature>
<keyword evidence="1" id="KW-0732">Signal</keyword>
<dbReference type="PANTHER" id="PTHR46580">
    <property type="entry name" value="SENSOR KINASE-RELATED"/>
    <property type="match status" value="1"/>
</dbReference>
<dbReference type="Pfam" id="PF13517">
    <property type="entry name" value="FG-GAP_3"/>
    <property type="match status" value="1"/>
</dbReference>
<gene>
    <name evidence="2" type="ORF">WMG39_31215</name>
</gene>
<dbReference type="Proteomes" id="UP001384579">
    <property type="component" value="Unassembled WGS sequence"/>
</dbReference>
<sequence length="228" mass="23860">FSNKVLDDSGFGSGGFGDGSFGGGGYGEGEKFLGFQTVTTDSSGNATVEIKLPVAVPIGQFITATATDPKNNTSEFSQGIAIVANQAPTELFTDINANLAGAYYSSANWGDYDNDGDLDILVTGTNSPNSIAKVYRNDSGNFTDINAALNGVKNSSVDWGDYDRDGDLDILLTGLDNTSNPVSKVYRNDGGNFTDVSANLPGVWNSSANWGDYDNDGDLDILLTGVTI</sequence>
<evidence type="ECO:0000313" key="2">
    <source>
        <dbReference type="EMBL" id="MEK0189281.1"/>
    </source>
</evidence>
<dbReference type="Gene3D" id="2.130.10.130">
    <property type="entry name" value="Integrin alpha, N-terminal"/>
    <property type="match status" value="1"/>
</dbReference>
<dbReference type="InterPro" id="IPR028994">
    <property type="entry name" value="Integrin_alpha_N"/>
</dbReference>
<dbReference type="EMBL" id="JBBLXS010001096">
    <property type="protein sequence ID" value="MEK0189281.1"/>
    <property type="molecule type" value="Genomic_DNA"/>
</dbReference>
<proteinExistence type="predicted"/>
<dbReference type="SUPFAM" id="SSF69318">
    <property type="entry name" value="Integrin alpha N-terminal domain"/>
    <property type="match status" value="1"/>
</dbReference>
<dbReference type="RefSeq" id="WP_340542495.1">
    <property type="nucleotide sequence ID" value="NZ_JBBLXS010001096.1"/>
</dbReference>
<evidence type="ECO:0000256" key="1">
    <source>
        <dbReference type="ARBA" id="ARBA00022729"/>
    </source>
</evidence>
<protein>
    <submittedName>
        <fullName evidence="2">VCBS repeat-containing protein</fullName>
    </submittedName>
</protein>
<accession>A0ABU8YXT0</accession>
<dbReference type="InterPro" id="IPR013517">
    <property type="entry name" value="FG-GAP"/>
</dbReference>
<name>A0ABU8YXT0_9CYAN</name>
<reference evidence="2 3" key="1">
    <citation type="journal article" date="2020" name="Harmful Algae">
        <title>Molecular and morphological characterization of a novel dihydroanatoxin-a producing Microcoleus species (cyanobacteria) from the Russian River, California, USA.</title>
        <authorList>
            <person name="Conklin K.Y."/>
            <person name="Stancheva R."/>
            <person name="Otten T.G."/>
            <person name="Fadness R."/>
            <person name="Boyer G.L."/>
            <person name="Read B."/>
            <person name="Zhang X."/>
            <person name="Sheath R.G."/>
        </authorList>
    </citation>
    <scope>NUCLEOTIDE SEQUENCE [LARGE SCALE GENOMIC DNA]</scope>
    <source>
        <strain evidence="2 3">PTRS2</strain>
    </source>
</reference>
<evidence type="ECO:0000313" key="3">
    <source>
        <dbReference type="Proteomes" id="UP001384579"/>
    </source>
</evidence>
<feature type="non-terminal residue" evidence="2">
    <location>
        <position position="228"/>
    </location>
</feature>
<keyword evidence="3" id="KW-1185">Reference proteome</keyword>